<gene>
    <name evidence="2" type="ORF">BpHYR1_014888</name>
</gene>
<dbReference type="EMBL" id="REGN01011793">
    <property type="protein sequence ID" value="RMZ96901.1"/>
    <property type="molecule type" value="Genomic_DNA"/>
</dbReference>
<dbReference type="AlphaFoldDB" id="A0A3M7PCR5"/>
<keyword evidence="3" id="KW-1185">Reference proteome</keyword>
<protein>
    <recommendedName>
        <fullName evidence="4">PPPDE domain-containing protein</fullName>
    </recommendedName>
</protein>
<dbReference type="Proteomes" id="UP000276133">
    <property type="component" value="Unassembled WGS sequence"/>
</dbReference>
<organism evidence="2 3">
    <name type="scientific">Brachionus plicatilis</name>
    <name type="common">Marine rotifer</name>
    <name type="synonym">Brachionus muelleri</name>
    <dbReference type="NCBI Taxonomy" id="10195"/>
    <lineage>
        <taxon>Eukaryota</taxon>
        <taxon>Metazoa</taxon>
        <taxon>Spiralia</taxon>
        <taxon>Gnathifera</taxon>
        <taxon>Rotifera</taxon>
        <taxon>Eurotatoria</taxon>
        <taxon>Monogononta</taxon>
        <taxon>Pseudotrocha</taxon>
        <taxon>Ploima</taxon>
        <taxon>Brachionidae</taxon>
        <taxon>Brachionus</taxon>
    </lineage>
</organism>
<proteinExistence type="predicted"/>
<evidence type="ECO:0000256" key="1">
    <source>
        <dbReference type="SAM" id="MobiDB-lite"/>
    </source>
</evidence>
<sequence length="377" mass="43307">MGSSSSSGLNSFNGSSSSLTPSFNLSRHSAPSVFLYDSQSLKETENRSKKENWYKTIQEKLSYQKKINPELSENIMKLYGMSEAEFIAVLGNEKEFKEFFLKPKINAKSVINDVLRQTSDLESLGISNESELEVAINQLNISRGDISELHHLKLLLTTIDYTPYTIVRWAVNEIFFRHLNMFKLGALHSAVSLDGIVLEWGRGICGESIVCPSLDVQRTISCFYSNRLALVDGLYLSTVCENQLDELARICVGYNRRKVYDLFSNNCQKFTDTIIHTLGLELNFDGELGRVLEEIKRNGECTVYKYGDETFKTRSQLDEYMMMHFSELSKNDQKLFFAYKNIFENNLICEPNNPDLQTSEKANEAWKNNWQKYLFED</sequence>
<accession>A0A3M7PCR5</accession>
<name>A0A3M7PCR5_BRAPC</name>
<dbReference type="OrthoDB" id="10255738at2759"/>
<reference evidence="2 3" key="1">
    <citation type="journal article" date="2018" name="Sci. Rep.">
        <title>Genomic signatures of local adaptation to the degree of environmental predictability in rotifers.</title>
        <authorList>
            <person name="Franch-Gras L."/>
            <person name="Hahn C."/>
            <person name="Garcia-Roger E.M."/>
            <person name="Carmona M.J."/>
            <person name="Serra M."/>
            <person name="Gomez A."/>
        </authorList>
    </citation>
    <scope>NUCLEOTIDE SEQUENCE [LARGE SCALE GENOMIC DNA]</scope>
    <source>
        <strain evidence="2">HYR1</strain>
    </source>
</reference>
<feature type="region of interest" description="Disordered" evidence="1">
    <location>
        <begin position="1"/>
        <end position="21"/>
    </location>
</feature>
<evidence type="ECO:0008006" key="4">
    <source>
        <dbReference type="Google" id="ProtNLM"/>
    </source>
</evidence>
<evidence type="ECO:0000313" key="3">
    <source>
        <dbReference type="Proteomes" id="UP000276133"/>
    </source>
</evidence>
<evidence type="ECO:0000313" key="2">
    <source>
        <dbReference type="EMBL" id="RMZ96901.1"/>
    </source>
</evidence>
<comment type="caution">
    <text evidence="2">The sequence shown here is derived from an EMBL/GenBank/DDBJ whole genome shotgun (WGS) entry which is preliminary data.</text>
</comment>